<dbReference type="AlphaFoldDB" id="A0A017TB85"/>
<proteinExistence type="predicted"/>
<dbReference type="Gene3D" id="3.30.750.24">
    <property type="entry name" value="STAS domain"/>
    <property type="match status" value="1"/>
</dbReference>
<reference evidence="6 7" key="1">
    <citation type="submission" date="2013-05" db="EMBL/GenBank/DDBJ databases">
        <title>Genome assembly of Chondromyces apiculatus DSM 436.</title>
        <authorList>
            <person name="Sharma G."/>
            <person name="Khatri I."/>
            <person name="Kaur C."/>
            <person name="Mayilraj S."/>
            <person name="Subramanian S."/>
        </authorList>
    </citation>
    <scope>NUCLEOTIDE SEQUENCE [LARGE SCALE GENOMIC DNA]</scope>
    <source>
        <strain evidence="6 7">DSM 436</strain>
    </source>
</reference>
<evidence type="ECO:0000313" key="6">
    <source>
        <dbReference type="EMBL" id="EYF06177.1"/>
    </source>
</evidence>
<dbReference type="Proteomes" id="UP000019678">
    <property type="component" value="Unassembled WGS sequence"/>
</dbReference>
<dbReference type="EMBL" id="ASRX01000018">
    <property type="protein sequence ID" value="EYF06177.1"/>
    <property type="molecule type" value="Genomic_DNA"/>
</dbReference>
<evidence type="ECO:0000313" key="7">
    <source>
        <dbReference type="Proteomes" id="UP000019678"/>
    </source>
</evidence>
<dbReference type="PROSITE" id="PS50112">
    <property type="entry name" value="PAS"/>
    <property type="match status" value="1"/>
</dbReference>
<dbReference type="NCBIfam" id="TIGR00229">
    <property type="entry name" value="sensory_box"/>
    <property type="match status" value="1"/>
</dbReference>
<feature type="domain" description="STAS" evidence="5">
    <location>
        <begin position="203"/>
        <end position="314"/>
    </location>
</feature>
<evidence type="ECO:0000256" key="2">
    <source>
        <dbReference type="SAM" id="Coils"/>
    </source>
</evidence>
<evidence type="ECO:0000259" key="4">
    <source>
        <dbReference type="PROSITE" id="PS50113"/>
    </source>
</evidence>
<dbReference type="SMART" id="SM00086">
    <property type="entry name" value="PAC"/>
    <property type="match status" value="1"/>
</dbReference>
<keyword evidence="1" id="KW-0597">Phosphoprotein</keyword>
<dbReference type="InterPro" id="IPR035965">
    <property type="entry name" value="PAS-like_dom_sf"/>
</dbReference>
<dbReference type="InterPro" id="IPR000700">
    <property type="entry name" value="PAS-assoc_C"/>
</dbReference>
<dbReference type="InterPro" id="IPR036513">
    <property type="entry name" value="STAS_dom_sf"/>
</dbReference>
<dbReference type="STRING" id="1192034.CAP_2367"/>
<dbReference type="SMART" id="SM00091">
    <property type="entry name" value="PAS"/>
    <property type="match status" value="1"/>
</dbReference>
<dbReference type="CDD" id="cd07041">
    <property type="entry name" value="STAS_RsbR_RsbS_like"/>
    <property type="match status" value="1"/>
</dbReference>
<keyword evidence="2" id="KW-0175">Coiled coil</keyword>
<evidence type="ECO:0000256" key="1">
    <source>
        <dbReference type="ARBA" id="ARBA00022553"/>
    </source>
</evidence>
<sequence length="337" mass="37334">MDQDRLQALEREVAAIRAQLTVLTAENAALRAERDQFRRFCDLSPNLIYLYDLDDRTNLYANRQIAESLGYSVEEMQHMRGTLMATIGHPEDMATMPEHIARLRLAADGDVLEVTYRCRRPDGSWRWLLSRDIVYGRDDEGVPRLILGIVEDVTERRRSEEELHLQEDEIARQAEEISRRDAERLALQEQVIEAHRVALRELSTPLIPIADRVVAMPLIGAIDGERAQRILEVLLQGITAQQAHIAILDVTGVRAADMQVADALVRVASTANLLGAEVVLTGISPALAQALTEGGVDLGATLTLATLQSGISYALRRAGGPVSSSRRQSLASPRPIR</sequence>
<keyword evidence="7" id="KW-1185">Reference proteome</keyword>
<feature type="domain" description="PAC" evidence="4">
    <location>
        <begin position="112"/>
        <end position="165"/>
    </location>
</feature>
<evidence type="ECO:0000259" key="3">
    <source>
        <dbReference type="PROSITE" id="PS50112"/>
    </source>
</evidence>
<dbReference type="SUPFAM" id="SSF52091">
    <property type="entry name" value="SpoIIaa-like"/>
    <property type="match status" value="1"/>
</dbReference>
<dbReference type="PANTHER" id="PTHR33745:SF3">
    <property type="entry name" value="RSBT CO-ANTAGONIST PROTEIN RSBRC"/>
    <property type="match status" value="1"/>
</dbReference>
<dbReference type="CDD" id="cd00130">
    <property type="entry name" value="PAS"/>
    <property type="match status" value="1"/>
</dbReference>
<dbReference type="InterPro" id="IPR013655">
    <property type="entry name" value="PAS_fold_3"/>
</dbReference>
<dbReference type="InterPro" id="IPR051932">
    <property type="entry name" value="Bact_StressResp_Reg"/>
</dbReference>
<dbReference type="PROSITE" id="PS50113">
    <property type="entry name" value="PAC"/>
    <property type="match status" value="1"/>
</dbReference>
<gene>
    <name evidence="6" type="ORF">CAP_2367</name>
</gene>
<dbReference type="Pfam" id="PF01740">
    <property type="entry name" value="STAS"/>
    <property type="match status" value="1"/>
</dbReference>
<dbReference type="PANTHER" id="PTHR33745">
    <property type="entry name" value="RSBT ANTAGONIST PROTEIN RSBS-RELATED"/>
    <property type="match status" value="1"/>
</dbReference>
<name>A0A017TB85_9BACT</name>
<accession>A0A017TB85</accession>
<comment type="caution">
    <text evidence="6">The sequence shown here is derived from an EMBL/GenBank/DDBJ whole genome shotgun (WGS) entry which is preliminary data.</text>
</comment>
<protein>
    <submittedName>
        <fullName evidence="6">RsbR, positive regulator of sigma-B</fullName>
    </submittedName>
</protein>
<organism evidence="6 7">
    <name type="scientific">Chondromyces apiculatus DSM 436</name>
    <dbReference type="NCBI Taxonomy" id="1192034"/>
    <lineage>
        <taxon>Bacteria</taxon>
        <taxon>Pseudomonadati</taxon>
        <taxon>Myxococcota</taxon>
        <taxon>Polyangia</taxon>
        <taxon>Polyangiales</taxon>
        <taxon>Polyangiaceae</taxon>
        <taxon>Chondromyces</taxon>
    </lineage>
</organism>
<dbReference type="RefSeq" id="WP_052375145.1">
    <property type="nucleotide sequence ID" value="NZ_ASRX01000018.1"/>
</dbReference>
<evidence type="ECO:0000259" key="5">
    <source>
        <dbReference type="PROSITE" id="PS50801"/>
    </source>
</evidence>
<feature type="coiled-coil region" evidence="2">
    <location>
        <begin position="6"/>
        <end position="33"/>
    </location>
</feature>
<dbReference type="OrthoDB" id="5503372at2"/>
<dbReference type="InterPro" id="IPR000014">
    <property type="entry name" value="PAS"/>
</dbReference>
<dbReference type="PROSITE" id="PS50801">
    <property type="entry name" value="STAS"/>
    <property type="match status" value="1"/>
</dbReference>
<dbReference type="InterPro" id="IPR002645">
    <property type="entry name" value="STAS_dom"/>
</dbReference>
<dbReference type="Pfam" id="PF08447">
    <property type="entry name" value="PAS_3"/>
    <property type="match status" value="1"/>
</dbReference>
<dbReference type="Gene3D" id="3.30.450.20">
    <property type="entry name" value="PAS domain"/>
    <property type="match status" value="1"/>
</dbReference>
<dbReference type="SUPFAM" id="SSF55785">
    <property type="entry name" value="PYP-like sensor domain (PAS domain)"/>
    <property type="match status" value="1"/>
</dbReference>
<feature type="domain" description="PAS" evidence="3">
    <location>
        <begin position="33"/>
        <end position="110"/>
    </location>
</feature>
<dbReference type="eggNOG" id="COG1366">
    <property type="taxonomic scope" value="Bacteria"/>
</dbReference>
<dbReference type="InterPro" id="IPR001610">
    <property type="entry name" value="PAC"/>
</dbReference>